<accession>A0ABR8DC18</accession>
<sequence length="392" mass="46355">MTSWKKPTPQQIDKAIAKLIHPQQRNYFFNHLQNPEWIEPLKNKGFFQNPPSIVEDRILGTITFPMWAESRYLAQMAKHKSKEVLKIALKIESDNPRVYEDFVDAALQMPSQEAVQLVKKVKTWIEKTYSSSPLPKKVAALIVHLAKGGHFKKALDLARSLFEVMPDSNFFNEQKAENRVYILSPKPQIRFDNWNYERIIKKCVAELVKVAKNDKIDVLIMLNFLLLDAINYSQSDGKREQRETSLPIWEDGSHYWLYDIEESDENYSHLEVRKILITAVKDTAEQILEEDNTKIRDIVSLLEERRWRVFHRIALYLIRKYQNVDYNLLIEKLADHNRFTNSNTYEDYEYVHLLKDNFAQLPVEKQEQILGWIENPQIDYSWLEDQEKKLNG</sequence>
<organism evidence="1 2">
    <name type="scientific">Anabaena azotica FACHB-119</name>
    <dbReference type="NCBI Taxonomy" id="947527"/>
    <lineage>
        <taxon>Bacteria</taxon>
        <taxon>Bacillati</taxon>
        <taxon>Cyanobacteriota</taxon>
        <taxon>Cyanophyceae</taxon>
        <taxon>Nostocales</taxon>
        <taxon>Nostocaceae</taxon>
        <taxon>Anabaena</taxon>
        <taxon>Anabaena azotica</taxon>
    </lineage>
</organism>
<reference evidence="1 2" key="1">
    <citation type="journal article" date="2020" name="ISME J.">
        <title>Comparative genomics reveals insights into cyanobacterial evolution and habitat adaptation.</title>
        <authorList>
            <person name="Chen M.Y."/>
            <person name="Teng W.K."/>
            <person name="Zhao L."/>
            <person name="Hu C.X."/>
            <person name="Zhou Y.K."/>
            <person name="Han B.P."/>
            <person name="Song L.R."/>
            <person name="Shu W.S."/>
        </authorList>
    </citation>
    <scope>NUCLEOTIDE SEQUENCE [LARGE SCALE GENOMIC DNA]</scope>
    <source>
        <strain evidence="1 2">FACHB-119</strain>
    </source>
</reference>
<evidence type="ECO:0000313" key="1">
    <source>
        <dbReference type="EMBL" id="MBD2504674.1"/>
    </source>
</evidence>
<gene>
    <name evidence="1" type="ORF">H6G83_29405</name>
</gene>
<protein>
    <submittedName>
        <fullName evidence="1">Uncharacterized protein</fullName>
    </submittedName>
</protein>
<comment type="caution">
    <text evidence="1">The sequence shown here is derived from an EMBL/GenBank/DDBJ whole genome shotgun (WGS) entry which is preliminary data.</text>
</comment>
<dbReference type="EMBL" id="JACJSG010000057">
    <property type="protein sequence ID" value="MBD2504674.1"/>
    <property type="molecule type" value="Genomic_DNA"/>
</dbReference>
<keyword evidence="2" id="KW-1185">Reference proteome</keyword>
<proteinExistence type="predicted"/>
<name>A0ABR8DC18_9NOST</name>
<dbReference type="Proteomes" id="UP000661112">
    <property type="component" value="Unassembled WGS sequence"/>
</dbReference>
<dbReference type="RefSeq" id="WP_190478704.1">
    <property type="nucleotide sequence ID" value="NZ_JACJSG010000057.1"/>
</dbReference>
<evidence type="ECO:0000313" key="2">
    <source>
        <dbReference type="Proteomes" id="UP000661112"/>
    </source>
</evidence>